<dbReference type="PATRIC" id="fig|1679170.3.peg.2440"/>
<gene>
    <name evidence="3" type="ORF">AC625_10890</name>
</gene>
<dbReference type="InterPro" id="IPR025711">
    <property type="entry name" value="PepSY"/>
</dbReference>
<protein>
    <recommendedName>
        <fullName evidence="2">PepSY domain-containing protein</fullName>
    </recommendedName>
</protein>
<reference evidence="4" key="1">
    <citation type="submission" date="2015-07" db="EMBL/GenBank/DDBJ databases">
        <title>Genome sequencing project for genomic taxonomy and phylogenomics of Bacillus-like bacteria.</title>
        <authorList>
            <person name="Liu B."/>
            <person name="Wang J."/>
            <person name="Zhu Y."/>
            <person name="Liu G."/>
            <person name="Chen Q."/>
            <person name="Chen Z."/>
            <person name="Lan J."/>
            <person name="Che J."/>
            <person name="Ge C."/>
            <person name="Shi H."/>
            <person name="Pan Z."/>
            <person name="Liu X."/>
        </authorList>
    </citation>
    <scope>NUCLEOTIDE SEQUENCE [LARGE SCALE GENOMIC DNA]</scope>
    <source>
        <strain evidence="4">FJAT-27997</strain>
    </source>
</reference>
<evidence type="ECO:0000313" key="3">
    <source>
        <dbReference type="EMBL" id="KMY49959.1"/>
    </source>
</evidence>
<dbReference type="RefSeq" id="WP_049681312.1">
    <property type="nucleotide sequence ID" value="NZ_LFZW01000001.1"/>
</dbReference>
<feature type="signal peptide" evidence="1">
    <location>
        <begin position="1"/>
        <end position="19"/>
    </location>
</feature>
<organism evidence="3 4">
    <name type="scientific">Peribacillus loiseleuriae</name>
    <dbReference type="NCBI Taxonomy" id="1679170"/>
    <lineage>
        <taxon>Bacteria</taxon>
        <taxon>Bacillati</taxon>
        <taxon>Bacillota</taxon>
        <taxon>Bacilli</taxon>
        <taxon>Bacillales</taxon>
        <taxon>Bacillaceae</taxon>
        <taxon>Peribacillus</taxon>
    </lineage>
</organism>
<dbReference type="AlphaFoldDB" id="A0A0K9GTG1"/>
<feature type="chain" id="PRO_5038850149" description="PepSY domain-containing protein" evidence="1">
    <location>
        <begin position="20"/>
        <end position="102"/>
    </location>
</feature>
<evidence type="ECO:0000313" key="4">
    <source>
        <dbReference type="Proteomes" id="UP000037146"/>
    </source>
</evidence>
<dbReference type="Pfam" id="PF03413">
    <property type="entry name" value="PepSY"/>
    <property type="match status" value="1"/>
</dbReference>
<dbReference type="Proteomes" id="UP000037146">
    <property type="component" value="Unassembled WGS sequence"/>
</dbReference>
<feature type="domain" description="PepSY" evidence="2">
    <location>
        <begin position="39"/>
        <end position="95"/>
    </location>
</feature>
<proteinExistence type="predicted"/>
<name>A0A0K9GTG1_9BACI</name>
<keyword evidence="4" id="KW-1185">Reference proteome</keyword>
<sequence length="102" mass="11298">MKWMIMVLTSALITGGIEAHTLLDDQTVTIQTNAPSQTINQLQAKTIALDISKGGLVTSTHPFEDHGIKKYEVSIINREIEYHVDIDAVTGNILDFDQSMKN</sequence>
<dbReference type="Gene3D" id="3.10.450.40">
    <property type="match status" value="1"/>
</dbReference>
<evidence type="ECO:0000259" key="2">
    <source>
        <dbReference type="Pfam" id="PF03413"/>
    </source>
</evidence>
<evidence type="ECO:0000256" key="1">
    <source>
        <dbReference type="SAM" id="SignalP"/>
    </source>
</evidence>
<dbReference type="EMBL" id="LFZW01000001">
    <property type="protein sequence ID" value="KMY49959.1"/>
    <property type="molecule type" value="Genomic_DNA"/>
</dbReference>
<comment type="caution">
    <text evidence="3">The sequence shown here is derived from an EMBL/GenBank/DDBJ whole genome shotgun (WGS) entry which is preliminary data.</text>
</comment>
<dbReference type="OrthoDB" id="2884480at2"/>
<accession>A0A0K9GTG1</accession>
<keyword evidence="1" id="KW-0732">Signal</keyword>